<evidence type="ECO:0000256" key="1">
    <source>
        <dbReference type="SAM" id="MobiDB-lite"/>
    </source>
</evidence>
<feature type="compositionally biased region" description="Pro residues" evidence="1">
    <location>
        <begin position="101"/>
        <end position="116"/>
    </location>
</feature>
<feature type="region of interest" description="Disordered" evidence="1">
    <location>
        <begin position="418"/>
        <end position="439"/>
    </location>
</feature>
<protein>
    <submittedName>
        <fullName evidence="2">Uncharacterized protein</fullName>
    </submittedName>
</protein>
<keyword evidence="3" id="KW-1185">Reference proteome</keyword>
<dbReference type="AlphaFoldDB" id="A0AAD5TNY7"/>
<name>A0AAD5TNY7_9FUNG</name>
<dbReference type="EMBL" id="JADGJQ010000009">
    <property type="protein sequence ID" value="KAJ3182440.1"/>
    <property type="molecule type" value="Genomic_DNA"/>
</dbReference>
<proteinExistence type="predicted"/>
<evidence type="ECO:0000313" key="2">
    <source>
        <dbReference type="EMBL" id="KAJ3182440.1"/>
    </source>
</evidence>
<feature type="region of interest" description="Disordered" evidence="1">
    <location>
        <begin position="72"/>
        <end position="161"/>
    </location>
</feature>
<evidence type="ECO:0000313" key="3">
    <source>
        <dbReference type="Proteomes" id="UP001212152"/>
    </source>
</evidence>
<feature type="region of interest" description="Disordered" evidence="1">
    <location>
        <begin position="1"/>
        <end position="60"/>
    </location>
</feature>
<comment type="caution">
    <text evidence="2">The sequence shown here is derived from an EMBL/GenBank/DDBJ whole genome shotgun (WGS) entry which is preliminary data.</text>
</comment>
<gene>
    <name evidence="2" type="ORF">HDU87_008604</name>
</gene>
<feature type="compositionally biased region" description="Low complexity" evidence="1">
    <location>
        <begin position="219"/>
        <end position="233"/>
    </location>
</feature>
<feature type="compositionally biased region" description="Low complexity" evidence="1">
    <location>
        <begin position="19"/>
        <end position="58"/>
    </location>
</feature>
<feature type="compositionally biased region" description="Polar residues" evidence="1">
    <location>
        <begin position="1"/>
        <end position="11"/>
    </location>
</feature>
<feature type="region of interest" description="Disordered" evidence="1">
    <location>
        <begin position="213"/>
        <end position="265"/>
    </location>
</feature>
<feature type="compositionally biased region" description="Basic residues" evidence="1">
    <location>
        <begin position="234"/>
        <end position="264"/>
    </location>
</feature>
<accession>A0AAD5TNY7</accession>
<organism evidence="2 3">
    <name type="scientific">Geranomyces variabilis</name>
    <dbReference type="NCBI Taxonomy" id="109894"/>
    <lineage>
        <taxon>Eukaryota</taxon>
        <taxon>Fungi</taxon>
        <taxon>Fungi incertae sedis</taxon>
        <taxon>Chytridiomycota</taxon>
        <taxon>Chytridiomycota incertae sedis</taxon>
        <taxon>Chytridiomycetes</taxon>
        <taxon>Spizellomycetales</taxon>
        <taxon>Powellomycetaceae</taxon>
        <taxon>Geranomyces</taxon>
    </lineage>
</organism>
<feature type="compositionally biased region" description="Polar residues" evidence="1">
    <location>
        <begin position="118"/>
        <end position="132"/>
    </location>
</feature>
<feature type="compositionally biased region" description="Low complexity" evidence="1">
    <location>
        <begin position="152"/>
        <end position="161"/>
    </location>
</feature>
<sequence length="439" mass="48248">MAATAVSSQFQAEPHLQFPLHQHQMSPQQQQQQPEPQTQPLQPQALSSSSSSGALSSRQQHHVLCKALQSIQLGDWKSPTNSVMPAKATPSPNKTSAAVPISPPPPPQPQPPPPPKTGQHSCGQDQSQSDVQQPLRVQAVQRLSPPPPPQQPQLQHRQPQRLSQYNQMHTVMQAQQRLPTATTASATADFTQQNVRVAAPVQRLPQYQHPPARENAYAQHQQQYQQHQQQQHQHQQHQQHQQQHHHHHHLQRQQQHHHHQHRRPVSPAPFIAGAAKATVAVPARKPIVTIGFNPTFEHPSILHSRSLPSDPLLRMPGYVMGGGDPYSSPYDDGGLVMTARPAKGITPVGKAVNTTTASASGGRCASAPTRLLPKRTFPMASWATPEKPPPAKHIVKTIWRLEADDPKGRPVERVKEIATPTTAAGARGGHSVNMAARPR</sequence>
<dbReference type="Proteomes" id="UP001212152">
    <property type="component" value="Unassembled WGS sequence"/>
</dbReference>
<reference evidence="2" key="1">
    <citation type="submission" date="2020-05" db="EMBL/GenBank/DDBJ databases">
        <title>Phylogenomic resolution of chytrid fungi.</title>
        <authorList>
            <person name="Stajich J.E."/>
            <person name="Amses K."/>
            <person name="Simmons R."/>
            <person name="Seto K."/>
            <person name="Myers J."/>
            <person name="Bonds A."/>
            <person name="Quandt C.A."/>
            <person name="Barry K."/>
            <person name="Liu P."/>
            <person name="Grigoriev I."/>
            <person name="Longcore J.E."/>
            <person name="James T.Y."/>
        </authorList>
    </citation>
    <scope>NUCLEOTIDE SEQUENCE</scope>
    <source>
        <strain evidence="2">JEL0379</strain>
    </source>
</reference>